<sequence length="259" mass="28137">MPDPTNLALIGGVFGLLIGSIFSQRARCGLAYLVVPLLSAFALHRVWGTSFDLVEELTFYASYHSDWRNQLVHIVFVPLLVASAMVFLAYVPPLARARPLGLPLNWATLAAAAWSLHFVHAAPLVGSLVAALTFAFAVGATGVVERERAKSGTRAVPSREQQGRAALWAGALHVLGWYMQLHPGHALFEGRKAYRAPSHSSLLSTLQLAALVDALVQSFMDAPLFVWMEVAFKLGYDPALESQLQAAVEKRHAEWAQAA</sequence>
<dbReference type="GeneID" id="17269375"/>
<accession>A0A0D3JDZ6</accession>
<dbReference type="Pfam" id="PF06127">
    <property type="entry name" value="Mpo1-like"/>
    <property type="match status" value="1"/>
</dbReference>
<name>A0A0D3JDZ6_EMIH1</name>
<dbReference type="EnsemblProtists" id="EOD21731">
    <property type="protein sequence ID" value="EOD21731"/>
    <property type="gene ID" value="EMIHUDRAFT_450818"/>
</dbReference>
<dbReference type="GO" id="GO:0046521">
    <property type="term" value="P:sphingoid catabolic process"/>
    <property type="evidence" value="ECO:0007669"/>
    <property type="project" value="TreeGrafter"/>
</dbReference>
<dbReference type="RefSeq" id="XP_005776260.1">
    <property type="nucleotide sequence ID" value="XM_005776203.1"/>
</dbReference>
<dbReference type="GeneID" id="17267238"/>
<dbReference type="KEGG" id="ehx:EMIHUDRAFT_450818"/>
<feature type="transmembrane region" description="Helical" evidence="1">
    <location>
        <begin position="125"/>
        <end position="144"/>
    </location>
</feature>
<keyword evidence="1" id="KW-0472">Membrane</keyword>
<keyword evidence="3" id="KW-1185">Reference proteome</keyword>
<evidence type="ECO:0000256" key="1">
    <source>
        <dbReference type="SAM" id="Phobius"/>
    </source>
</evidence>
<dbReference type="InterPro" id="IPR009305">
    <property type="entry name" value="Mpo1-like"/>
</dbReference>
<organism evidence="2 3">
    <name type="scientific">Emiliania huxleyi (strain CCMP1516)</name>
    <dbReference type="NCBI Taxonomy" id="280463"/>
    <lineage>
        <taxon>Eukaryota</taxon>
        <taxon>Haptista</taxon>
        <taxon>Haptophyta</taxon>
        <taxon>Prymnesiophyceae</taxon>
        <taxon>Isochrysidales</taxon>
        <taxon>Noelaerhabdaceae</taxon>
        <taxon>Emiliania</taxon>
    </lineage>
</organism>
<dbReference type="HOGENOM" id="CLU_081702_1_1_1"/>
<dbReference type="PANTHER" id="PTHR28026:SF9">
    <property type="entry name" value="2-HYDROXY-PALMITIC ACID DIOXYGENASE MPO1"/>
    <property type="match status" value="1"/>
</dbReference>
<proteinExistence type="predicted"/>
<keyword evidence="1" id="KW-1133">Transmembrane helix</keyword>
<dbReference type="OMA" id="FAHAFFE"/>
<dbReference type="RefSeq" id="XP_005774160.1">
    <property type="nucleotide sequence ID" value="XM_005774103.1"/>
</dbReference>
<feature type="transmembrane region" description="Helical" evidence="1">
    <location>
        <begin position="6"/>
        <end position="23"/>
    </location>
</feature>
<reference evidence="3" key="1">
    <citation type="journal article" date="2013" name="Nature">
        <title>Pan genome of the phytoplankton Emiliania underpins its global distribution.</title>
        <authorList>
            <person name="Read B.A."/>
            <person name="Kegel J."/>
            <person name="Klute M.J."/>
            <person name="Kuo A."/>
            <person name="Lefebvre S.C."/>
            <person name="Maumus F."/>
            <person name="Mayer C."/>
            <person name="Miller J."/>
            <person name="Monier A."/>
            <person name="Salamov A."/>
            <person name="Young J."/>
            <person name="Aguilar M."/>
            <person name="Claverie J.M."/>
            <person name="Frickenhaus S."/>
            <person name="Gonzalez K."/>
            <person name="Herman E.K."/>
            <person name="Lin Y.C."/>
            <person name="Napier J."/>
            <person name="Ogata H."/>
            <person name="Sarno A.F."/>
            <person name="Shmutz J."/>
            <person name="Schroeder D."/>
            <person name="de Vargas C."/>
            <person name="Verret F."/>
            <person name="von Dassow P."/>
            <person name="Valentin K."/>
            <person name="Van de Peer Y."/>
            <person name="Wheeler G."/>
            <person name="Dacks J.B."/>
            <person name="Delwiche C.F."/>
            <person name="Dyhrman S.T."/>
            <person name="Glockner G."/>
            <person name="John U."/>
            <person name="Richards T."/>
            <person name="Worden A.Z."/>
            <person name="Zhang X."/>
            <person name="Grigoriev I.V."/>
            <person name="Allen A.E."/>
            <person name="Bidle K."/>
            <person name="Borodovsky M."/>
            <person name="Bowler C."/>
            <person name="Brownlee C."/>
            <person name="Cock J.M."/>
            <person name="Elias M."/>
            <person name="Gladyshev V.N."/>
            <person name="Groth M."/>
            <person name="Guda C."/>
            <person name="Hadaegh A."/>
            <person name="Iglesias-Rodriguez M.D."/>
            <person name="Jenkins J."/>
            <person name="Jones B.M."/>
            <person name="Lawson T."/>
            <person name="Leese F."/>
            <person name="Lindquist E."/>
            <person name="Lobanov A."/>
            <person name="Lomsadze A."/>
            <person name="Malik S.B."/>
            <person name="Marsh M.E."/>
            <person name="Mackinder L."/>
            <person name="Mock T."/>
            <person name="Mueller-Roeber B."/>
            <person name="Pagarete A."/>
            <person name="Parker M."/>
            <person name="Probert I."/>
            <person name="Quesneville H."/>
            <person name="Raines C."/>
            <person name="Rensing S.A."/>
            <person name="Riano-Pachon D.M."/>
            <person name="Richier S."/>
            <person name="Rokitta S."/>
            <person name="Shiraiwa Y."/>
            <person name="Soanes D.M."/>
            <person name="van der Giezen M."/>
            <person name="Wahlund T.M."/>
            <person name="Williams B."/>
            <person name="Wilson W."/>
            <person name="Wolfe G."/>
            <person name="Wurch L.L."/>
        </authorList>
    </citation>
    <scope>NUCLEOTIDE SEQUENCE</scope>
</reference>
<keyword evidence="1" id="KW-0812">Transmembrane</keyword>
<feature type="transmembrane region" description="Helical" evidence="1">
    <location>
        <begin position="102"/>
        <end position="119"/>
    </location>
</feature>
<dbReference type="EnsemblProtists" id="EOD23831">
    <property type="protein sequence ID" value="EOD23831"/>
    <property type="gene ID" value="EMIHUDRAFT_469419"/>
</dbReference>
<dbReference type="GO" id="GO:0016020">
    <property type="term" value="C:membrane"/>
    <property type="evidence" value="ECO:0007669"/>
    <property type="project" value="GOC"/>
</dbReference>
<evidence type="ECO:0000313" key="3">
    <source>
        <dbReference type="Proteomes" id="UP000013827"/>
    </source>
</evidence>
<evidence type="ECO:0000313" key="2">
    <source>
        <dbReference type="EnsemblProtists" id="EOD21731"/>
    </source>
</evidence>
<dbReference type="KEGG" id="ehx:EMIHUDRAFT_469419"/>
<reference evidence="2" key="2">
    <citation type="submission" date="2024-10" db="UniProtKB">
        <authorList>
            <consortium name="EnsemblProtists"/>
        </authorList>
    </citation>
    <scope>IDENTIFICATION</scope>
</reference>
<feature type="transmembrane region" description="Helical" evidence="1">
    <location>
        <begin position="71"/>
        <end position="90"/>
    </location>
</feature>
<protein>
    <submittedName>
        <fullName evidence="2">Uncharacterized protein</fullName>
    </submittedName>
</protein>
<dbReference type="PANTHER" id="PTHR28026">
    <property type="entry name" value="DUF962 DOMAIN PROTEIN (AFU_ORTHOLOGUE AFUA_8G05310)"/>
    <property type="match status" value="1"/>
</dbReference>
<feature type="transmembrane region" description="Helical" evidence="1">
    <location>
        <begin position="30"/>
        <end position="51"/>
    </location>
</feature>
<dbReference type="PaxDb" id="2903-EOD21731"/>
<dbReference type="Proteomes" id="UP000013827">
    <property type="component" value="Unassembled WGS sequence"/>
</dbReference>
<dbReference type="eggNOG" id="KOG3292">
    <property type="taxonomic scope" value="Eukaryota"/>
</dbReference>
<dbReference type="AlphaFoldDB" id="A0A0D3JDZ6"/>
<dbReference type="GO" id="GO:0005783">
    <property type="term" value="C:endoplasmic reticulum"/>
    <property type="evidence" value="ECO:0007669"/>
    <property type="project" value="TreeGrafter"/>
</dbReference>